<evidence type="ECO:0000256" key="6">
    <source>
        <dbReference type="SAM" id="Phobius"/>
    </source>
</evidence>
<dbReference type="GO" id="GO:0022857">
    <property type="term" value="F:transmembrane transporter activity"/>
    <property type="evidence" value="ECO:0007669"/>
    <property type="project" value="InterPro"/>
</dbReference>
<dbReference type="AlphaFoldDB" id="A0A8T0P1T3"/>
<evidence type="ECO:0000256" key="3">
    <source>
        <dbReference type="ARBA" id="ARBA00022692"/>
    </source>
</evidence>
<dbReference type="CDD" id="cd17330">
    <property type="entry name" value="MFS_SLC46_TetA_like"/>
    <property type="match status" value="1"/>
</dbReference>
<feature type="transmembrane region" description="Helical" evidence="6">
    <location>
        <begin position="39"/>
        <end position="63"/>
    </location>
</feature>
<dbReference type="PANTHER" id="PTHR23504">
    <property type="entry name" value="MAJOR FACILITATOR SUPERFAMILY DOMAIN-CONTAINING PROTEIN 10"/>
    <property type="match status" value="1"/>
</dbReference>
<evidence type="ECO:0000256" key="4">
    <source>
        <dbReference type="ARBA" id="ARBA00022989"/>
    </source>
</evidence>
<feature type="transmembrane region" description="Helical" evidence="6">
    <location>
        <begin position="345"/>
        <end position="368"/>
    </location>
</feature>
<protein>
    <recommendedName>
        <fullName evidence="7">Major facilitator superfamily (MFS) profile domain-containing protein</fullName>
    </recommendedName>
</protein>
<dbReference type="PRINTS" id="PR01035">
    <property type="entry name" value="TCRTETA"/>
</dbReference>
<dbReference type="Proteomes" id="UP000823388">
    <property type="component" value="Chromosome 8N"/>
</dbReference>
<dbReference type="InterPro" id="IPR036259">
    <property type="entry name" value="MFS_trans_sf"/>
</dbReference>
<feature type="transmembrane region" description="Helical" evidence="6">
    <location>
        <begin position="75"/>
        <end position="97"/>
    </location>
</feature>
<keyword evidence="4 6" id="KW-1133">Transmembrane helix</keyword>
<dbReference type="PANTHER" id="PTHR23504:SF15">
    <property type="entry name" value="MAJOR FACILITATOR SUPERFAMILY (MFS) PROFILE DOMAIN-CONTAINING PROTEIN"/>
    <property type="match status" value="1"/>
</dbReference>
<dbReference type="SUPFAM" id="SSF103473">
    <property type="entry name" value="MFS general substrate transporter"/>
    <property type="match status" value="1"/>
</dbReference>
<keyword evidence="3 6" id="KW-0812">Transmembrane</keyword>
<comment type="subcellular location">
    <subcellularLocation>
        <location evidence="1">Membrane</location>
        <topology evidence="1">Multi-pass membrane protein</topology>
    </subcellularLocation>
</comment>
<feature type="domain" description="Major facilitator superfamily (MFS) profile" evidence="7">
    <location>
        <begin position="37"/>
        <end position="445"/>
    </location>
</feature>
<evidence type="ECO:0000259" key="7">
    <source>
        <dbReference type="PROSITE" id="PS50850"/>
    </source>
</evidence>
<comment type="caution">
    <text evidence="8">The sequence shown here is derived from an EMBL/GenBank/DDBJ whole genome shotgun (WGS) entry which is preliminary data.</text>
</comment>
<feature type="transmembrane region" description="Helical" evidence="6">
    <location>
        <begin position="167"/>
        <end position="189"/>
    </location>
</feature>
<proteinExistence type="predicted"/>
<feature type="transmembrane region" description="Helical" evidence="6">
    <location>
        <begin position="245"/>
        <end position="269"/>
    </location>
</feature>
<accession>A0A8T0P1T3</accession>
<evidence type="ECO:0000256" key="1">
    <source>
        <dbReference type="ARBA" id="ARBA00004141"/>
    </source>
</evidence>
<dbReference type="EMBL" id="CM029052">
    <property type="protein sequence ID" value="KAG2555683.1"/>
    <property type="molecule type" value="Genomic_DNA"/>
</dbReference>
<feature type="transmembrane region" description="Helical" evidence="6">
    <location>
        <begin position="109"/>
        <end position="132"/>
    </location>
</feature>
<dbReference type="PROSITE" id="PS50850">
    <property type="entry name" value="MFS"/>
    <property type="match status" value="1"/>
</dbReference>
<feature type="transmembrane region" description="Helical" evidence="6">
    <location>
        <begin position="388"/>
        <end position="408"/>
    </location>
</feature>
<evidence type="ECO:0000313" key="8">
    <source>
        <dbReference type="EMBL" id="KAG2555683.1"/>
    </source>
</evidence>
<feature type="transmembrane region" description="Helical" evidence="6">
    <location>
        <begin position="201"/>
        <end position="224"/>
    </location>
</feature>
<feature type="transmembrane region" description="Helical" evidence="6">
    <location>
        <begin position="320"/>
        <end position="339"/>
    </location>
</feature>
<feature type="transmembrane region" description="Helical" evidence="6">
    <location>
        <begin position="289"/>
        <end position="308"/>
    </location>
</feature>
<evidence type="ECO:0000256" key="5">
    <source>
        <dbReference type="ARBA" id="ARBA00023136"/>
    </source>
</evidence>
<reference evidence="8" key="1">
    <citation type="submission" date="2020-05" db="EMBL/GenBank/DDBJ databases">
        <title>WGS assembly of Panicum virgatum.</title>
        <authorList>
            <person name="Lovell J.T."/>
            <person name="Jenkins J."/>
            <person name="Shu S."/>
            <person name="Juenger T.E."/>
            <person name="Schmutz J."/>
        </authorList>
    </citation>
    <scope>NUCLEOTIDE SEQUENCE</scope>
    <source>
        <strain evidence="8">AP13</strain>
    </source>
</reference>
<keyword evidence="9" id="KW-1185">Reference proteome</keyword>
<keyword evidence="5 6" id="KW-0472">Membrane</keyword>
<dbReference type="InterPro" id="IPR011701">
    <property type="entry name" value="MFS"/>
</dbReference>
<dbReference type="Gene3D" id="1.20.1250.20">
    <property type="entry name" value="MFS general substrate transporter like domains"/>
    <property type="match status" value="1"/>
</dbReference>
<sequence>MEEQSTLPLLQKEYHPGCPGCAYDRKKDLQEGLPYKEFLYIWMICLTTALPVSSLFPYLYFMIRDLHVAKRTEDIGFYAGFVGASFMLGRCLTSTVWGIAADRIGRKPIVMFGIFSVVIFNTLFGLSTSYWMAIATRFLLGALNGLLGPIKAYAIEVCRTEHEALGLSLVSTAWGISLIIGPALGGYLALNIYIGWNPYRFPYLLPCLCSSLFAAVVLVSCIWMPKVEQISSFDDKKNLFKNWTLMSSIILYCVFSFHDMAYTEVFSLWAESDKKYGGLSLSSEDVGQVLSVTGVSLLVYQLFVYPHINKILGPLNSSRIAAILCIPILFAYPYMTYLSGTGLSIILNIASVLKNNLGVTIITSSFILQNNAVHQDQRGAANGLPMTVMSLFKSVAPAGAGIVFSWAQKRQHAFFFPGDQMVFLLLNVVEFLGLILTFKPFMAIPEQCGRDYY</sequence>
<keyword evidence="2" id="KW-0813">Transport</keyword>
<dbReference type="GO" id="GO:0016020">
    <property type="term" value="C:membrane"/>
    <property type="evidence" value="ECO:0007669"/>
    <property type="project" value="UniProtKB-SubCell"/>
</dbReference>
<name>A0A8T0P1T3_PANVG</name>
<feature type="transmembrane region" description="Helical" evidence="6">
    <location>
        <begin position="420"/>
        <end position="438"/>
    </location>
</feature>
<organism evidence="8 9">
    <name type="scientific">Panicum virgatum</name>
    <name type="common">Blackwell switchgrass</name>
    <dbReference type="NCBI Taxonomy" id="38727"/>
    <lineage>
        <taxon>Eukaryota</taxon>
        <taxon>Viridiplantae</taxon>
        <taxon>Streptophyta</taxon>
        <taxon>Embryophyta</taxon>
        <taxon>Tracheophyta</taxon>
        <taxon>Spermatophyta</taxon>
        <taxon>Magnoliopsida</taxon>
        <taxon>Liliopsida</taxon>
        <taxon>Poales</taxon>
        <taxon>Poaceae</taxon>
        <taxon>PACMAD clade</taxon>
        <taxon>Panicoideae</taxon>
        <taxon>Panicodae</taxon>
        <taxon>Paniceae</taxon>
        <taxon>Panicinae</taxon>
        <taxon>Panicum</taxon>
        <taxon>Panicum sect. Hiantes</taxon>
    </lineage>
</organism>
<gene>
    <name evidence="8" type="ORF">PVAP13_8NG021900</name>
</gene>
<dbReference type="Pfam" id="PF07690">
    <property type="entry name" value="MFS_1"/>
    <property type="match status" value="1"/>
</dbReference>
<evidence type="ECO:0000313" key="9">
    <source>
        <dbReference type="Proteomes" id="UP000823388"/>
    </source>
</evidence>
<feature type="transmembrane region" description="Helical" evidence="6">
    <location>
        <begin position="138"/>
        <end position="155"/>
    </location>
</feature>
<dbReference type="InterPro" id="IPR001958">
    <property type="entry name" value="Tet-R_TetA/multi-R_MdtG-like"/>
</dbReference>
<dbReference type="InterPro" id="IPR020846">
    <property type="entry name" value="MFS_dom"/>
</dbReference>
<evidence type="ECO:0000256" key="2">
    <source>
        <dbReference type="ARBA" id="ARBA00022448"/>
    </source>
</evidence>